<keyword evidence="4 8" id="KW-1133">Transmembrane helix</keyword>
<dbReference type="PANTHER" id="PTHR11662:SF399">
    <property type="entry name" value="FI19708P1-RELATED"/>
    <property type="match status" value="1"/>
</dbReference>
<organism evidence="10">
    <name type="scientific">Rouxiella sp. WC2420</name>
    <dbReference type="NCBI Taxonomy" id="3234145"/>
    <lineage>
        <taxon>Bacteria</taxon>
        <taxon>Pseudomonadati</taxon>
        <taxon>Pseudomonadota</taxon>
        <taxon>Gammaproteobacteria</taxon>
        <taxon>Enterobacterales</taxon>
        <taxon>Yersiniaceae</taxon>
        <taxon>Rouxiella</taxon>
    </lineage>
</organism>
<dbReference type="GO" id="GO:0005886">
    <property type="term" value="C:plasma membrane"/>
    <property type="evidence" value="ECO:0007669"/>
    <property type="project" value="UniProtKB-SubCell"/>
</dbReference>
<dbReference type="InterPro" id="IPR036259">
    <property type="entry name" value="MFS_trans_sf"/>
</dbReference>
<gene>
    <name evidence="10" type="ORF">AB3G37_12995</name>
</gene>
<feature type="transmembrane region" description="Helical" evidence="8">
    <location>
        <begin position="392"/>
        <end position="413"/>
    </location>
</feature>
<keyword evidence="2" id="KW-1003">Cell membrane</keyword>
<feature type="transmembrane region" description="Helical" evidence="8">
    <location>
        <begin position="325"/>
        <end position="346"/>
    </location>
</feature>
<feature type="transmembrane region" description="Helical" evidence="8">
    <location>
        <begin position="302"/>
        <end position="319"/>
    </location>
</feature>
<keyword evidence="3 8" id="KW-0812">Transmembrane</keyword>
<feature type="transmembrane region" description="Helical" evidence="8">
    <location>
        <begin position="166"/>
        <end position="185"/>
    </location>
</feature>
<dbReference type="RefSeq" id="WP_369788031.1">
    <property type="nucleotide sequence ID" value="NZ_CP165628.1"/>
</dbReference>
<keyword evidence="5 8" id="KW-0472">Membrane</keyword>
<protein>
    <submittedName>
        <fullName evidence="10">MFS transporter</fullName>
    </submittedName>
</protein>
<accession>A0AB39VLT3</accession>
<evidence type="ECO:0000256" key="2">
    <source>
        <dbReference type="ARBA" id="ARBA00022475"/>
    </source>
</evidence>
<evidence type="ECO:0000256" key="3">
    <source>
        <dbReference type="ARBA" id="ARBA00022692"/>
    </source>
</evidence>
<evidence type="ECO:0000256" key="8">
    <source>
        <dbReference type="SAM" id="Phobius"/>
    </source>
</evidence>
<dbReference type="InterPro" id="IPR000849">
    <property type="entry name" value="Sugar_P_transporter"/>
</dbReference>
<name>A0AB39VLT3_9GAMM</name>
<feature type="transmembrane region" description="Helical" evidence="8">
    <location>
        <begin position="269"/>
        <end position="290"/>
    </location>
</feature>
<dbReference type="InterPro" id="IPR050382">
    <property type="entry name" value="MFS_Na/Anion_cotransporter"/>
</dbReference>
<dbReference type="CDD" id="cd17319">
    <property type="entry name" value="MFS_ExuT_GudP_like"/>
    <property type="match status" value="1"/>
</dbReference>
<dbReference type="SUPFAM" id="SSF103473">
    <property type="entry name" value="MFS general substrate transporter"/>
    <property type="match status" value="1"/>
</dbReference>
<dbReference type="InterPro" id="IPR020846">
    <property type="entry name" value="MFS_dom"/>
</dbReference>
<dbReference type="Pfam" id="PF07690">
    <property type="entry name" value="MFS_1"/>
    <property type="match status" value="1"/>
</dbReference>
<reference evidence="10" key="1">
    <citation type="submission" date="2024-07" db="EMBL/GenBank/DDBJ databases">
        <authorList>
            <person name="Biller S.J."/>
        </authorList>
    </citation>
    <scope>NUCLEOTIDE SEQUENCE</scope>
    <source>
        <strain evidence="10">WC2420</strain>
    </source>
</reference>
<evidence type="ECO:0000256" key="7">
    <source>
        <dbReference type="SAM" id="MobiDB-lite"/>
    </source>
</evidence>
<proteinExistence type="inferred from homology"/>
<feature type="transmembrane region" description="Helical" evidence="8">
    <location>
        <begin position="78"/>
        <end position="98"/>
    </location>
</feature>
<feature type="region of interest" description="Disordered" evidence="7">
    <location>
        <begin position="422"/>
        <end position="441"/>
    </location>
</feature>
<dbReference type="AlphaFoldDB" id="A0AB39VLT3"/>
<dbReference type="PROSITE" id="PS50850">
    <property type="entry name" value="MFS"/>
    <property type="match status" value="1"/>
</dbReference>
<dbReference type="PIRSF" id="PIRSF002808">
    <property type="entry name" value="Hexose_phosphate_transp"/>
    <property type="match status" value="1"/>
</dbReference>
<dbReference type="EMBL" id="CP165628">
    <property type="protein sequence ID" value="XDU70508.1"/>
    <property type="molecule type" value="Genomic_DNA"/>
</dbReference>
<evidence type="ECO:0000313" key="10">
    <source>
        <dbReference type="EMBL" id="XDU70508.1"/>
    </source>
</evidence>
<dbReference type="PANTHER" id="PTHR11662">
    <property type="entry name" value="SOLUTE CARRIER FAMILY 17"/>
    <property type="match status" value="1"/>
</dbReference>
<feature type="transmembrane region" description="Helical" evidence="8">
    <location>
        <begin position="48"/>
        <end position="66"/>
    </location>
</feature>
<comment type="subcellular location">
    <subcellularLocation>
        <location evidence="1">Cell membrane</location>
        <topology evidence="1">Multi-pass membrane protein</topology>
    </subcellularLocation>
</comment>
<dbReference type="Gene3D" id="1.20.1250.20">
    <property type="entry name" value="MFS general substrate transporter like domains"/>
    <property type="match status" value="2"/>
</dbReference>
<evidence type="ECO:0000259" key="9">
    <source>
        <dbReference type="PROSITE" id="PS50850"/>
    </source>
</evidence>
<feature type="domain" description="Major facilitator superfamily (MFS) profile" evidence="9">
    <location>
        <begin position="11"/>
        <end position="417"/>
    </location>
</feature>
<sequence>MRRYPRIRWMMIVFCFLAIAINYIDRVNLAIAAPHIKKDLGLDDASMGLILGAFFWTYALMQIPAGRMIDKLGARAGLAIAVGWWSLFTVLTAFGKGFSSIFISRLLLGVGEAGGNPGCAKVVYNWFAKKQRGTASGIFDAGPRAGTALALPLVAWIISTWDWETSFVVTGGIGLVWVALWLVFYREPEQMKGLDEEQKNNLIADRGERHIAGTEKIKLRTLFGYRNVWGMMIGFFCMNFATYFFVTWFPTYLTMSQGFSLKELGTLGAIPALMGIPGSLLGGLTSDWLFNKGFSLTAARKTCLVGGMVLSSVIAFAAFTSNITVILTLFSLTYAGLAFTAANIWTLPADVAPNSGYVATLGGIQNFAGNLAGIVTASFTGLMLGLSHGSFVIPLCVAGGICLLGALNFLFVIGKIEPLDTPKSKPNARIKHQPQASISSQ</sequence>
<comment type="similarity">
    <text evidence="6">Belongs to the major facilitator superfamily. Phthalate permease family.</text>
</comment>
<dbReference type="GO" id="GO:0022857">
    <property type="term" value="F:transmembrane transporter activity"/>
    <property type="evidence" value="ECO:0007669"/>
    <property type="project" value="InterPro"/>
</dbReference>
<evidence type="ECO:0000256" key="1">
    <source>
        <dbReference type="ARBA" id="ARBA00004651"/>
    </source>
</evidence>
<dbReference type="InterPro" id="IPR011701">
    <property type="entry name" value="MFS"/>
</dbReference>
<evidence type="ECO:0000256" key="6">
    <source>
        <dbReference type="ARBA" id="ARBA00038514"/>
    </source>
</evidence>
<evidence type="ECO:0000256" key="4">
    <source>
        <dbReference type="ARBA" id="ARBA00022989"/>
    </source>
</evidence>
<feature type="transmembrane region" description="Helical" evidence="8">
    <location>
        <begin position="228"/>
        <end position="249"/>
    </location>
</feature>
<evidence type="ECO:0000256" key="5">
    <source>
        <dbReference type="ARBA" id="ARBA00023136"/>
    </source>
</evidence>